<dbReference type="OrthoDB" id="4389629at2759"/>
<dbReference type="AlphaFoldDB" id="A0A317WJJ8"/>
<dbReference type="RefSeq" id="XP_025467217.1">
    <property type="nucleotide sequence ID" value="XM_025615093.1"/>
</dbReference>
<proteinExistence type="predicted"/>
<dbReference type="GeneID" id="37117236"/>
<dbReference type="Proteomes" id="UP000246702">
    <property type="component" value="Unassembled WGS sequence"/>
</dbReference>
<evidence type="ECO:0000313" key="3">
    <source>
        <dbReference type="Proteomes" id="UP000246702"/>
    </source>
</evidence>
<gene>
    <name evidence="2" type="ORF">BO94DRAFT_575665</name>
</gene>
<feature type="region of interest" description="Disordered" evidence="1">
    <location>
        <begin position="255"/>
        <end position="275"/>
    </location>
</feature>
<dbReference type="EMBL" id="MSFK01000015">
    <property type="protein sequence ID" value="PWY86626.1"/>
    <property type="molecule type" value="Genomic_DNA"/>
</dbReference>
<name>A0A317WJJ8_9EURO</name>
<evidence type="ECO:0000313" key="2">
    <source>
        <dbReference type="EMBL" id="PWY86626.1"/>
    </source>
</evidence>
<keyword evidence="3" id="KW-1185">Reference proteome</keyword>
<organism evidence="2 3">
    <name type="scientific">Aspergillus sclerotioniger CBS 115572</name>
    <dbReference type="NCBI Taxonomy" id="1450535"/>
    <lineage>
        <taxon>Eukaryota</taxon>
        <taxon>Fungi</taxon>
        <taxon>Dikarya</taxon>
        <taxon>Ascomycota</taxon>
        <taxon>Pezizomycotina</taxon>
        <taxon>Eurotiomycetes</taxon>
        <taxon>Eurotiomycetidae</taxon>
        <taxon>Eurotiales</taxon>
        <taxon>Aspergillaceae</taxon>
        <taxon>Aspergillus</taxon>
        <taxon>Aspergillus subgen. Circumdati</taxon>
    </lineage>
</organism>
<comment type="caution">
    <text evidence="2">The sequence shown here is derived from an EMBL/GenBank/DDBJ whole genome shotgun (WGS) entry which is preliminary data.</text>
</comment>
<protein>
    <submittedName>
        <fullName evidence="2">Uncharacterized protein</fullName>
    </submittedName>
</protein>
<accession>A0A317WJJ8</accession>
<evidence type="ECO:0000256" key="1">
    <source>
        <dbReference type="SAM" id="MobiDB-lite"/>
    </source>
</evidence>
<sequence length="275" mass="32172">MWACSLEGRVFEIDGRTVKIEEQFSEVLDRELGQRHVLAKCRNTLTQVSFFLKIRYEMNPKDFDFDDHKEILEIAEQHYCHETEPVELLGNKELGLKYIAHETQDQPEWMPYPGGYIDFLVLRTPLGQKVDDIQHLLTDKQLHASYLNYDSTTDKLYLIDLEGLAYINSATSVVVDEESPQGSFNIDVNQAILKLKGHNWLTWQRSLRNYLKSRDARSWELVRGPYTAPEEPDFYPEDANEIRRVFAADFEESEMNPVMSTSKKPYKKRRSDINN</sequence>
<reference evidence="2 3" key="1">
    <citation type="submission" date="2016-12" db="EMBL/GenBank/DDBJ databases">
        <title>The genomes of Aspergillus section Nigri reveals drivers in fungal speciation.</title>
        <authorList>
            <consortium name="DOE Joint Genome Institute"/>
            <person name="Vesth T.C."/>
            <person name="Nybo J."/>
            <person name="Theobald S."/>
            <person name="Brandl J."/>
            <person name="Frisvad J.C."/>
            <person name="Nielsen K.F."/>
            <person name="Lyhne E.K."/>
            <person name="Kogle M.E."/>
            <person name="Kuo A."/>
            <person name="Riley R."/>
            <person name="Clum A."/>
            <person name="Nolan M."/>
            <person name="Lipzen A."/>
            <person name="Salamov A."/>
            <person name="Henrissat B."/>
            <person name="Wiebenga A."/>
            <person name="De Vries R.P."/>
            <person name="Grigoriev I.V."/>
            <person name="Mortensen U.H."/>
            <person name="Andersen M.R."/>
            <person name="Baker S.E."/>
        </authorList>
    </citation>
    <scope>NUCLEOTIDE SEQUENCE [LARGE SCALE GENOMIC DNA]</scope>
    <source>
        <strain evidence="2 3">CBS 115572</strain>
    </source>
</reference>
<feature type="compositionally biased region" description="Basic residues" evidence="1">
    <location>
        <begin position="264"/>
        <end position="275"/>
    </location>
</feature>